<dbReference type="Pfam" id="PF01094">
    <property type="entry name" value="ANF_receptor"/>
    <property type="match status" value="1"/>
</dbReference>
<keyword evidence="9" id="KW-1185">Reference proteome</keyword>
<dbReference type="SUPFAM" id="SSF53822">
    <property type="entry name" value="Periplasmic binding protein-like I"/>
    <property type="match status" value="1"/>
</dbReference>
<dbReference type="FunFam" id="3.40.50.2300:FF:000145">
    <property type="entry name" value="Glutamate receptor, metabotropic"/>
    <property type="match status" value="1"/>
</dbReference>
<evidence type="ECO:0000256" key="6">
    <source>
        <dbReference type="ARBA" id="ARBA00023180"/>
    </source>
</evidence>
<gene>
    <name evidence="8" type="ORF">BaRGS_00006797</name>
</gene>
<accession>A0ABD0LR83</accession>
<keyword evidence="4" id="KW-0472">Membrane</keyword>
<dbReference type="PANTHER" id="PTHR24060">
    <property type="entry name" value="METABOTROPIC GLUTAMATE RECEPTOR"/>
    <property type="match status" value="1"/>
</dbReference>
<dbReference type="Proteomes" id="UP001519460">
    <property type="component" value="Unassembled WGS sequence"/>
</dbReference>
<sequence length="290" mass="32791">MLGMFQVPQLSYASSSAMLDDKTKYSFFSRTVPSDTLQAEAIVDILQRFNWTYVSLLYAEGSYGSEGYKAIKKRMESIGYCLAVVLELGDDFTPEQFDNVVEKLMEKKQAKVVVLFTTQYQAKGLFNAFKARNEACNFTWVGGDSISMNAHFFNEWKYIAAGTLSVNFVSQPVDRFEEHFKQMTLRSGSRNPWFRDFFASFFHCDPTQQPGTGGDACDLDLAIQNATDYKPESTASLSINAVYAMAHALHDLTKSCPQRLTDPRQCVPPTKLRDAIRQVTHRTHIMCCCT</sequence>
<dbReference type="AlphaFoldDB" id="A0ABD0LR83"/>
<dbReference type="EMBL" id="JACVVK020000028">
    <property type="protein sequence ID" value="KAK7502045.1"/>
    <property type="molecule type" value="Genomic_DNA"/>
</dbReference>
<evidence type="ECO:0000313" key="8">
    <source>
        <dbReference type="EMBL" id="KAK7502045.1"/>
    </source>
</evidence>
<dbReference type="GO" id="GO:0016020">
    <property type="term" value="C:membrane"/>
    <property type="evidence" value="ECO:0007669"/>
    <property type="project" value="UniProtKB-SubCell"/>
</dbReference>
<evidence type="ECO:0000256" key="3">
    <source>
        <dbReference type="ARBA" id="ARBA00022989"/>
    </source>
</evidence>
<evidence type="ECO:0000256" key="5">
    <source>
        <dbReference type="ARBA" id="ARBA00023170"/>
    </source>
</evidence>
<name>A0ABD0LR83_9CAEN</name>
<comment type="caution">
    <text evidence="8">The sequence shown here is derived from an EMBL/GenBank/DDBJ whole genome shotgun (WGS) entry which is preliminary data.</text>
</comment>
<dbReference type="InterPro" id="IPR001828">
    <property type="entry name" value="ANF_lig-bd_rcpt"/>
</dbReference>
<keyword evidence="3" id="KW-1133">Transmembrane helix</keyword>
<dbReference type="Gene3D" id="3.40.50.2300">
    <property type="match status" value="1"/>
</dbReference>
<evidence type="ECO:0000256" key="1">
    <source>
        <dbReference type="ARBA" id="ARBA00004141"/>
    </source>
</evidence>
<dbReference type="InterPro" id="IPR028082">
    <property type="entry name" value="Peripla_BP_I"/>
</dbReference>
<proteinExistence type="predicted"/>
<dbReference type="InterPro" id="IPR000337">
    <property type="entry name" value="GPCR_3"/>
</dbReference>
<keyword evidence="6" id="KW-0325">Glycoprotein</keyword>
<dbReference type="InterPro" id="IPR050726">
    <property type="entry name" value="mGluR"/>
</dbReference>
<organism evidence="8 9">
    <name type="scientific">Batillaria attramentaria</name>
    <dbReference type="NCBI Taxonomy" id="370345"/>
    <lineage>
        <taxon>Eukaryota</taxon>
        <taxon>Metazoa</taxon>
        <taxon>Spiralia</taxon>
        <taxon>Lophotrochozoa</taxon>
        <taxon>Mollusca</taxon>
        <taxon>Gastropoda</taxon>
        <taxon>Caenogastropoda</taxon>
        <taxon>Sorbeoconcha</taxon>
        <taxon>Cerithioidea</taxon>
        <taxon>Batillariidae</taxon>
        <taxon>Batillaria</taxon>
    </lineage>
</organism>
<keyword evidence="5" id="KW-0675">Receptor</keyword>
<comment type="subcellular location">
    <subcellularLocation>
        <location evidence="1">Membrane</location>
        <topology evidence="1">Multi-pass membrane protein</topology>
    </subcellularLocation>
</comment>
<dbReference type="PRINTS" id="PR00248">
    <property type="entry name" value="GPCRMGR"/>
</dbReference>
<evidence type="ECO:0000256" key="2">
    <source>
        <dbReference type="ARBA" id="ARBA00022692"/>
    </source>
</evidence>
<keyword evidence="2" id="KW-0812">Transmembrane</keyword>
<protein>
    <recommendedName>
        <fullName evidence="7">Receptor ligand binding region domain-containing protein</fullName>
    </recommendedName>
</protein>
<reference evidence="8 9" key="1">
    <citation type="journal article" date="2023" name="Sci. Data">
        <title>Genome assembly of the Korean intertidal mud-creeper Batillaria attramentaria.</title>
        <authorList>
            <person name="Patra A.K."/>
            <person name="Ho P.T."/>
            <person name="Jun S."/>
            <person name="Lee S.J."/>
            <person name="Kim Y."/>
            <person name="Won Y.J."/>
        </authorList>
    </citation>
    <scope>NUCLEOTIDE SEQUENCE [LARGE SCALE GENOMIC DNA]</scope>
    <source>
        <strain evidence="8">Wonlab-2016</strain>
    </source>
</reference>
<evidence type="ECO:0000256" key="4">
    <source>
        <dbReference type="ARBA" id="ARBA00023136"/>
    </source>
</evidence>
<evidence type="ECO:0000313" key="9">
    <source>
        <dbReference type="Proteomes" id="UP001519460"/>
    </source>
</evidence>
<evidence type="ECO:0000259" key="7">
    <source>
        <dbReference type="Pfam" id="PF01094"/>
    </source>
</evidence>
<feature type="domain" description="Receptor ligand binding region" evidence="7">
    <location>
        <begin position="2"/>
        <end position="280"/>
    </location>
</feature>